<dbReference type="PANTHER" id="PTHR23310:SF62">
    <property type="entry name" value="ACYL-COA BINDING PROTEIN 1, ISOFORM A"/>
    <property type="match status" value="1"/>
</dbReference>
<dbReference type="Pfam" id="PF00887">
    <property type="entry name" value="ACBP"/>
    <property type="match status" value="1"/>
</dbReference>
<sequence>MTTLEARFDAACSLAKTFVIRPPDSQLLEIYSLYKQATIGDVDKSGKMNDPIAKAKWEAWNKKKGMSKEDAKKKYVSIIEEMAKAQK</sequence>
<protein>
    <submittedName>
        <fullName evidence="5">Acyl-CoA-binding protein-like isoform X1</fullName>
    </submittedName>
</protein>
<proteinExistence type="inferred from homology"/>
<dbReference type="InterPro" id="IPR035984">
    <property type="entry name" value="Acyl-CoA-binding_sf"/>
</dbReference>
<dbReference type="SUPFAM" id="SSF47027">
    <property type="entry name" value="Acyl-CoA binding protein"/>
    <property type="match status" value="1"/>
</dbReference>
<feature type="domain" description="ACB" evidence="3">
    <location>
        <begin position="4"/>
        <end position="87"/>
    </location>
</feature>
<keyword evidence="4" id="KW-1185">Reference proteome</keyword>
<dbReference type="Gene3D" id="1.20.80.10">
    <property type="match status" value="1"/>
</dbReference>
<dbReference type="InterPro" id="IPR014352">
    <property type="entry name" value="FERM/acyl-CoA-bd_prot_sf"/>
</dbReference>
<keyword evidence="2" id="KW-0446">Lipid-binding</keyword>
<comment type="similarity">
    <text evidence="1">Belongs to the ACBP family.</text>
</comment>
<name>A0ABM1MLX5_NICVS</name>
<evidence type="ECO:0000313" key="5">
    <source>
        <dbReference type="RefSeq" id="XP_017775575.1"/>
    </source>
</evidence>
<dbReference type="GeneID" id="108561935"/>
<accession>A0ABM1MLX5</accession>
<dbReference type="RefSeq" id="XP_017775575.1">
    <property type="nucleotide sequence ID" value="XM_017920086.1"/>
</dbReference>
<gene>
    <name evidence="5" type="primary">LOC108561935</name>
</gene>
<evidence type="ECO:0000259" key="3">
    <source>
        <dbReference type="PROSITE" id="PS51228"/>
    </source>
</evidence>
<dbReference type="Proteomes" id="UP000695000">
    <property type="component" value="Unplaced"/>
</dbReference>
<dbReference type="PANTHER" id="PTHR23310">
    <property type="entry name" value="ACYL-COA-BINDING PROTEIN, ACBP"/>
    <property type="match status" value="1"/>
</dbReference>
<dbReference type="InterPro" id="IPR000582">
    <property type="entry name" value="Acyl-CoA-binding_protein"/>
</dbReference>
<dbReference type="PROSITE" id="PS51228">
    <property type="entry name" value="ACB_2"/>
    <property type="match status" value="1"/>
</dbReference>
<evidence type="ECO:0000313" key="4">
    <source>
        <dbReference type="Proteomes" id="UP000695000"/>
    </source>
</evidence>
<organism evidence="4 5">
    <name type="scientific">Nicrophorus vespilloides</name>
    <name type="common">Boreal carrion beetle</name>
    <dbReference type="NCBI Taxonomy" id="110193"/>
    <lineage>
        <taxon>Eukaryota</taxon>
        <taxon>Metazoa</taxon>
        <taxon>Ecdysozoa</taxon>
        <taxon>Arthropoda</taxon>
        <taxon>Hexapoda</taxon>
        <taxon>Insecta</taxon>
        <taxon>Pterygota</taxon>
        <taxon>Neoptera</taxon>
        <taxon>Endopterygota</taxon>
        <taxon>Coleoptera</taxon>
        <taxon>Polyphaga</taxon>
        <taxon>Staphyliniformia</taxon>
        <taxon>Silphidae</taxon>
        <taxon>Nicrophorinae</taxon>
        <taxon>Nicrophorus</taxon>
    </lineage>
</organism>
<dbReference type="PRINTS" id="PR00689">
    <property type="entry name" value="ACOABINDINGP"/>
</dbReference>
<evidence type="ECO:0000256" key="2">
    <source>
        <dbReference type="ARBA" id="ARBA00023121"/>
    </source>
</evidence>
<evidence type="ECO:0000256" key="1">
    <source>
        <dbReference type="ARBA" id="ARBA00005567"/>
    </source>
</evidence>
<reference evidence="5" key="1">
    <citation type="submission" date="2025-08" db="UniProtKB">
        <authorList>
            <consortium name="RefSeq"/>
        </authorList>
    </citation>
    <scope>IDENTIFICATION</scope>
    <source>
        <tissue evidence="5">Whole Larva</tissue>
    </source>
</reference>